<organism evidence="2 3">
    <name type="scientific">Penicillium frequentans</name>
    <dbReference type="NCBI Taxonomy" id="3151616"/>
    <lineage>
        <taxon>Eukaryota</taxon>
        <taxon>Fungi</taxon>
        <taxon>Dikarya</taxon>
        <taxon>Ascomycota</taxon>
        <taxon>Pezizomycotina</taxon>
        <taxon>Eurotiomycetes</taxon>
        <taxon>Eurotiomycetidae</taxon>
        <taxon>Eurotiales</taxon>
        <taxon>Aspergillaceae</taxon>
        <taxon>Penicillium</taxon>
    </lineage>
</organism>
<dbReference type="Proteomes" id="UP001220324">
    <property type="component" value="Unassembled WGS sequence"/>
</dbReference>
<sequence length="487" mass="54580">MRHVMVDDDKDRFSALHGVFGTLWMRKSGSSRGINPSKAYFTQHKSAETGMLSDNALTIGDIFWLSVGCLPVVNGNIYCLENVDEVVANEKMRFRWPAIREEAVNQHSVQTAGQTGHFDINSDESSEFSENSEPDTPDDRLYGQAAPRILRRRRVRRGPVVYTYDSMTAHEGQSQTGPRTFRFSASNGRVEFLSEVANSLEATDTRGVVYSLEEVDFTNDAQKELDESIKSTYHPIDGAWVRLGKEMNRSQRTMDPIRTFLERESAHTIAKALLDIHMSADGYLMPCDRSSLCRATLCNAAQYLPHLMGRMANNIDNLLVPAKDQENTVIIFDNFLNMCLDFKPDRPFFQTLSELDSVLTTLTSPDLKSNTAIGIIMLTSAEFRDIIAQSARLIPQSKDKVVTLKLGKLSTLDIPSSMGVVQKFPIDQSVLFPDQKVRTEVVHHLLFAALKACLRSVFLETSLDSTPLFGAFLKIGETVHMGSDHRL</sequence>
<protein>
    <submittedName>
        <fullName evidence="2">Uncharacterized protein</fullName>
    </submittedName>
</protein>
<dbReference type="AlphaFoldDB" id="A0AAD6D5M6"/>
<evidence type="ECO:0000313" key="3">
    <source>
        <dbReference type="Proteomes" id="UP001220324"/>
    </source>
</evidence>
<evidence type="ECO:0000313" key="2">
    <source>
        <dbReference type="EMBL" id="KAJ5556372.1"/>
    </source>
</evidence>
<proteinExistence type="predicted"/>
<reference evidence="2 3" key="1">
    <citation type="journal article" date="2023" name="IMA Fungus">
        <title>Comparative genomic study of the Penicillium genus elucidates a diverse pangenome and 15 lateral gene transfer events.</title>
        <authorList>
            <person name="Petersen C."/>
            <person name="Sorensen T."/>
            <person name="Nielsen M.R."/>
            <person name="Sondergaard T.E."/>
            <person name="Sorensen J.L."/>
            <person name="Fitzpatrick D.A."/>
            <person name="Frisvad J.C."/>
            <person name="Nielsen K.L."/>
        </authorList>
    </citation>
    <scope>NUCLEOTIDE SEQUENCE [LARGE SCALE GENOMIC DNA]</scope>
    <source>
        <strain evidence="2 3">IBT 35679</strain>
    </source>
</reference>
<name>A0AAD6D5M6_9EURO</name>
<keyword evidence="3" id="KW-1185">Reference proteome</keyword>
<feature type="region of interest" description="Disordered" evidence="1">
    <location>
        <begin position="106"/>
        <end position="144"/>
    </location>
</feature>
<feature type="compositionally biased region" description="Acidic residues" evidence="1">
    <location>
        <begin position="121"/>
        <end position="136"/>
    </location>
</feature>
<gene>
    <name evidence="2" type="ORF">N7494_000287</name>
</gene>
<dbReference type="EMBL" id="JAQIZZ010000001">
    <property type="protein sequence ID" value="KAJ5556372.1"/>
    <property type="molecule type" value="Genomic_DNA"/>
</dbReference>
<evidence type="ECO:0000256" key="1">
    <source>
        <dbReference type="SAM" id="MobiDB-lite"/>
    </source>
</evidence>
<accession>A0AAD6D5M6</accession>
<comment type="caution">
    <text evidence="2">The sequence shown here is derived from an EMBL/GenBank/DDBJ whole genome shotgun (WGS) entry which is preliminary data.</text>
</comment>